<gene>
    <name evidence="10" type="ORF">HHI_00705</name>
</gene>
<dbReference type="PANTHER" id="PTHR30561:SF1">
    <property type="entry name" value="MULTIDRUG TRANSPORTER EMRE"/>
    <property type="match status" value="1"/>
</dbReference>
<evidence type="ECO:0000256" key="2">
    <source>
        <dbReference type="ARBA" id="ARBA00022448"/>
    </source>
</evidence>
<keyword evidence="4 8" id="KW-0812">Transmembrane</keyword>
<organism evidence="10 11">
    <name type="scientific">Hyphomonas hirschiana VP5</name>
    <dbReference type="NCBI Taxonomy" id="1280951"/>
    <lineage>
        <taxon>Bacteria</taxon>
        <taxon>Pseudomonadati</taxon>
        <taxon>Pseudomonadota</taxon>
        <taxon>Alphaproteobacteria</taxon>
        <taxon>Hyphomonadales</taxon>
        <taxon>Hyphomonadaceae</taxon>
        <taxon>Hyphomonas</taxon>
    </lineage>
</organism>
<feature type="transmembrane region" description="Helical" evidence="9">
    <location>
        <begin position="89"/>
        <end position="108"/>
    </location>
</feature>
<evidence type="ECO:0000313" key="10">
    <source>
        <dbReference type="EMBL" id="KCZ96154.1"/>
    </source>
</evidence>
<accession>A0A059G0I3</accession>
<keyword evidence="6 9" id="KW-0472">Membrane</keyword>
<feature type="transmembrane region" description="Helical" evidence="9">
    <location>
        <begin position="61"/>
        <end position="82"/>
    </location>
</feature>
<dbReference type="InterPro" id="IPR037185">
    <property type="entry name" value="EmrE-like"/>
</dbReference>
<feature type="transmembrane region" description="Helical" evidence="9">
    <location>
        <begin position="6"/>
        <end position="25"/>
    </location>
</feature>
<proteinExistence type="inferred from homology"/>
<sequence length="114" mass="12198">MNPALITYGALGIAIMFEIIGTTLLQQSQQFTRWLPTLGMALCYGAAFYFLSIALKTIPVGVAYAIWSGMGIVLIALIGLMLFGQKLDLPAIIGMAMIIGGVVVMNLFSKTVSH</sequence>
<dbReference type="PATRIC" id="fig|1280951.3.peg.141"/>
<dbReference type="OrthoDB" id="9808638at2"/>
<evidence type="ECO:0000256" key="5">
    <source>
        <dbReference type="ARBA" id="ARBA00022989"/>
    </source>
</evidence>
<dbReference type="GO" id="GO:0015199">
    <property type="term" value="F:amino-acid betaine transmembrane transporter activity"/>
    <property type="evidence" value="ECO:0007669"/>
    <property type="project" value="TreeGrafter"/>
</dbReference>
<keyword evidence="2" id="KW-0813">Transport</keyword>
<dbReference type="InterPro" id="IPR045324">
    <property type="entry name" value="Small_multidrug_res"/>
</dbReference>
<dbReference type="PANTHER" id="PTHR30561">
    <property type="entry name" value="SMR FAMILY PROTON-DEPENDENT DRUG EFFLUX TRANSPORTER SUGE"/>
    <property type="match status" value="1"/>
</dbReference>
<name>A0A059G0I3_9PROT</name>
<evidence type="ECO:0000313" key="11">
    <source>
        <dbReference type="Proteomes" id="UP000025061"/>
    </source>
</evidence>
<evidence type="ECO:0000256" key="3">
    <source>
        <dbReference type="ARBA" id="ARBA00022475"/>
    </source>
</evidence>
<dbReference type="EMBL" id="ARYI01000001">
    <property type="protein sequence ID" value="KCZ96154.1"/>
    <property type="molecule type" value="Genomic_DNA"/>
</dbReference>
<comment type="similarity">
    <text evidence="7 8">Belongs to the drug/metabolite transporter (DMT) superfamily. Small multidrug resistance (SMR) (TC 2.A.7.1) family.</text>
</comment>
<dbReference type="FunFam" id="1.10.3730.20:FF:000001">
    <property type="entry name" value="Quaternary ammonium compound resistance transporter SugE"/>
    <property type="match status" value="1"/>
</dbReference>
<dbReference type="GO" id="GO:0015297">
    <property type="term" value="F:antiporter activity"/>
    <property type="evidence" value="ECO:0007669"/>
    <property type="project" value="TreeGrafter"/>
</dbReference>
<evidence type="ECO:0000256" key="9">
    <source>
        <dbReference type="SAM" id="Phobius"/>
    </source>
</evidence>
<feature type="transmembrane region" description="Helical" evidence="9">
    <location>
        <begin position="37"/>
        <end position="55"/>
    </location>
</feature>
<dbReference type="GO" id="GO:0031460">
    <property type="term" value="P:glycine betaine transport"/>
    <property type="evidence" value="ECO:0007669"/>
    <property type="project" value="TreeGrafter"/>
</dbReference>
<dbReference type="GO" id="GO:1990961">
    <property type="term" value="P:xenobiotic detoxification by transmembrane export across the plasma membrane"/>
    <property type="evidence" value="ECO:0007669"/>
    <property type="project" value="UniProtKB-ARBA"/>
</dbReference>
<keyword evidence="3" id="KW-1003">Cell membrane</keyword>
<comment type="caution">
    <text evidence="10">The sequence shown here is derived from an EMBL/GenBank/DDBJ whole genome shotgun (WGS) entry which is preliminary data.</text>
</comment>
<dbReference type="AlphaFoldDB" id="A0A059G0I3"/>
<evidence type="ECO:0000256" key="4">
    <source>
        <dbReference type="ARBA" id="ARBA00022692"/>
    </source>
</evidence>
<evidence type="ECO:0000256" key="6">
    <source>
        <dbReference type="ARBA" id="ARBA00023136"/>
    </source>
</evidence>
<keyword evidence="11" id="KW-1185">Reference proteome</keyword>
<protein>
    <submittedName>
        <fullName evidence="10">SMR family multidrug efflux pump</fullName>
    </submittedName>
</protein>
<evidence type="ECO:0000256" key="7">
    <source>
        <dbReference type="ARBA" id="ARBA00038032"/>
    </source>
</evidence>
<dbReference type="InterPro" id="IPR000390">
    <property type="entry name" value="Small_drug/metabolite_transptr"/>
</dbReference>
<dbReference type="Pfam" id="PF00893">
    <property type="entry name" value="Multi_Drug_Res"/>
    <property type="match status" value="1"/>
</dbReference>
<evidence type="ECO:0000256" key="8">
    <source>
        <dbReference type="RuleBase" id="RU003942"/>
    </source>
</evidence>
<dbReference type="Proteomes" id="UP000025061">
    <property type="component" value="Unassembled WGS sequence"/>
</dbReference>
<dbReference type="GO" id="GO:0015220">
    <property type="term" value="F:choline transmembrane transporter activity"/>
    <property type="evidence" value="ECO:0007669"/>
    <property type="project" value="TreeGrafter"/>
</dbReference>
<comment type="subcellular location">
    <subcellularLocation>
        <location evidence="1 8">Cell membrane</location>
        <topology evidence="1 8">Multi-pass membrane protein</topology>
    </subcellularLocation>
</comment>
<dbReference type="SUPFAM" id="SSF103481">
    <property type="entry name" value="Multidrug resistance efflux transporter EmrE"/>
    <property type="match status" value="1"/>
</dbReference>
<dbReference type="Gene3D" id="1.10.3730.20">
    <property type="match status" value="1"/>
</dbReference>
<dbReference type="GO" id="GO:0005886">
    <property type="term" value="C:plasma membrane"/>
    <property type="evidence" value="ECO:0007669"/>
    <property type="project" value="UniProtKB-SubCell"/>
</dbReference>
<evidence type="ECO:0000256" key="1">
    <source>
        <dbReference type="ARBA" id="ARBA00004651"/>
    </source>
</evidence>
<reference evidence="10 11" key="1">
    <citation type="submission" date="2013-04" db="EMBL/GenBank/DDBJ databases">
        <title>Hyphomonas hirschiana VP5 Genome Sequencing.</title>
        <authorList>
            <person name="Lai Q."/>
            <person name="Shao Z."/>
        </authorList>
    </citation>
    <scope>NUCLEOTIDE SEQUENCE [LARGE SCALE GENOMIC DNA]</scope>
    <source>
        <strain evidence="10 11">VP5</strain>
    </source>
</reference>
<keyword evidence="5 9" id="KW-1133">Transmembrane helix</keyword>